<accession>A0AAW2LUR5</accession>
<sequence length="355" mass="40801">MGDFNDVLSQVEKKGGKPFASTSRNALGDELNLCNLIDLGFSGYRFTWSNKRPGMANIQSRLDRGVANAEWCLLYPKAHILHLPPIASDHCPLLLETHPNYTNRPRPFFFEEMWFRDFSCETLIADDYINRIKQSLKNLQPLNQTSEVLAMQENLQCELDEQLLRLETKWRQKAKQKWLEDGDANTKFFHVTAILQSKANFIHSIKTRDDSVATDWDHIGNEFSFYFRTLFKSGLDHSQPLPIEHISGLMPCIISEEENSEICILPDIEEIKGVVINMASFKSPGPDGFPLSFFKKYWHIVGRHLNEAVHHFFLSGQLPPAINHMYITLIPKSLKADTVENFRPISLCNTTYKVI</sequence>
<dbReference type="Gene3D" id="3.60.10.10">
    <property type="entry name" value="Endonuclease/exonuclease/phosphatase"/>
    <property type="match status" value="1"/>
</dbReference>
<dbReference type="PANTHER" id="PTHR33710">
    <property type="entry name" value="BNAC02G09200D PROTEIN"/>
    <property type="match status" value="1"/>
</dbReference>
<dbReference type="InterPro" id="IPR036691">
    <property type="entry name" value="Endo/exonu/phosph_ase_sf"/>
</dbReference>
<dbReference type="SUPFAM" id="SSF56219">
    <property type="entry name" value="DNase I-like"/>
    <property type="match status" value="1"/>
</dbReference>
<name>A0AAW2LUR5_9LAMI</name>
<dbReference type="AlphaFoldDB" id="A0AAW2LUR5"/>
<proteinExistence type="predicted"/>
<protein>
    <recommendedName>
        <fullName evidence="2">Reverse transcriptase</fullName>
    </recommendedName>
</protein>
<gene>
    <name evidence="1" type="ORF">Sangu_1867600</name>
</gene>
<dbReference type="EMBL" id="JACGWK010000012">
    <property type="protein sequence ID" value="KAL0322483.1"/>
    <property type="molecule type" value="Genomic_DNA"/>
</dbReference>
<dbReference type="PANTHER" id="PTHR33710:SF71">
    <property type="entry name" value="ENDONUCLEASE_EXONUCLEASE_PHOSPHATASE DOMAIN-CONTAINING PROTEIN"/>
    <property type="match status" value="1"/>
</dbReference>
<evidence type="ECO:0000313" key="1">
    <source>
        <dbReference type="EMBL" id="KAL0322483.1"/>
    </source>
</evidence>
<comment type="caution">
    <text evidence="1">The sequence shown here is derived from an EMBL/GenBank/DDBJ whole genome shotgun (WGS) entry which is preliminary data.</text>
</comment>
<reference evidence="1" key="1">
    <citation type="submission" date="2020-06" db="EMBL/GenBank/DDBJ databases">
        <authorList>
            <person name="Li T."/>
            <person name="Hu X."/>
            <person name="Zhang T."/>
            <person name="Song X."/>
            <person name="Zhang H."/>
            <person name="Dai N."/>
            <person name="Sheng W."/>
            <person name="Hou X."/>
            <person name="Wei L."/>
        </authorList>
    </citation>
    <scope>NUCLEOTIDE SEQUENCE</scope>
    <source>
        <strain evidence="1">G01</strain>
        <tissue evidence="1">Leaf</tissue>
    </source>
</reference>
<reference evidence="1" key="2">
    <citation type="journal article" date="2024" name="Plant">
        <title>Genomic evolution and insights into agronomic trait innovations of Sesamum species.</title>
        <authorList>
            <person name="Miao H."/>
            <person name="Wang L."/>
            <person name="Qu L."/>
            <person name="Liu H."/>
            <person name="Sun Y."/>
            <person name="Le M."/>
            <person name="Wang Q."/>
            <person name="Wei S."/>
            <person name="Zheng Y."/>
            <person name="Lin W."/>
            <person name="Duan Y."/>
            <person name="Cao H."/>
            <person name="Xiong S."/>
            <person name="Wang X."/>
            <person name="Wei L."/>
            <person name="Li C."/>
            <person name="Ma Q."/>
            <person name="Ju M."/>
            <person name="Zhao R."/>
            <person name="Li G."/>
            <person name="Mu C."/>
            <person name="Tian Q."/>
            <person name="Mei H."/>
            <person name="Zhang T."/>
            <person name="Gao T."/>
            <person name="Zhang H."/>
        </authorList>
    </citation>
    <scope>NUCLEOTIDE SEQUENCE</scope>
    <source>
        <strain evidence="1">G01</strain>
    </source>
</reference>
<organism evidence="1">
    <name type="scientific">Sesamum angustifolium</name>
    <dbReference type="NCBI Taxonomy" id="2727405"/>
    <lineage>
        <taxon>Eukaryota</taxon>
        <taxon>Viridiplantae</taxon>
        <taxon>Streptophyta</taxon>
        <taxon>Embryophyta</taxon>
        <taxon>Tracheophyta</taxon>
        <taxon>Spermatophyta</taxon>
        <taxon>Magnoliopsida</taxon>
        <taxon>eudicotyledons</taxon>
        <taxon>Gunneridae</taxon>
        <taxon>Pentapetalae</taxon>
        <taxon>asterids</taxon>
        <taxon>lamiids</taxon>
        <taxon>Lamiales</taxon>
        <taxon>Pedaliaceae</taxon>
        <taxon>Sesamum</taxon>
    </lineage>
</organism>
<evidence type="ECO:0008006" key="2">
    <source>
        <dbReference type="Google" id="ProtNLM"/>
    </source>
</evidence>